<evidence type="ECO:0000313" key="1">
    <source>
        <dbReference type="EMBL" id="VDM15151.1"/>
    </source>
</evidence>
<gene>
    <name evidence="1" type="ORF">WBA_LOCUS8537</name>
</gene>
<accession>A0A3P7DYA0</accession>
<dbReference type="Proteomes" id="UP000270924">
    <property type="component" value="Unassembled WGS sequence"/>
</dbReference>
<reference evidence="1 2" key="1">
    <citation type="submission" date="2018-11" db="EMBL/GenBank/DDBJ databases">
        <authorList>
            <consortium name="Pathogen Informatics"/>
        </authorList>
    </citation>
    <scope>NUCLEOTIDE SEQUENCE [LARGE SCALE GENOMIC DNA]</scope>
</reference>
<organism evidence="1 2">
    <name type="scientific">Wuchereria bancrofti</name>
    <dbReference type="NCBI Taxonomy" id="6293"/>
    <lineage>
        <taxon>Eukaryota</taxon>
        <taxon>Metazoa</taxon>
        <taxon>Ecdysozoa</taxon>
        <taxon>Nematoda</taxon>
        <taxon>Chromadorea</taxon>
        <taxon>Rhabditida</taxon>
        <taxon>Spirurina</taxon>
        <taxon>Spiruromorpha</taxon>
        <taxon>Filarioidea</taxon>
        <taxon>Onchocercidae</taxon>
        <taxon>Wuchereria</taxon>
    </lineage>
</organism>
<sequence length="75" mass="9302">MRVCAQSYCYEIAFFVLIDVHRVPFGFSECERELLRRFNVEYSKMSTNKVKLFDRQMNLFKQMFTRTELKIRYWL</sequence>
<keyword evidence="2" id="KW-1185">Reference proteome</keyword>
<dbReference type="AlphaFoldDB" id="A0A3P7DYA0"/>
<dbReference type="InParanoid" id="A0A3P7DYA0"/>
<proteinExistence type="predicted"/>
<name>A0A3P7DYA0_WUCBA</name>
<evidence type="ECO:0000313" key="2">
    <source>
        <dbReference type="Proteomes" id="UP000270924"/>
    </source>
</evidence>
<protein>
    <submittedName>
        <fullName evidence="1">Uncharacterized protein</fullName>
    </submittedName>
</protein>
<dbReference type="EMBL" id="UYWW01007220">
    <property type="protein sequence ID" value="VDM15151.1"/>
    <property type="molecule type" value="Genomic_DNA"/>
</dbReference>